<gene>
    <name evidence="4" type="ORF">ACM46_20655</name>
</gene>
<proteinExistence type="predicted"/>
<evidence type="ECO:0000256" key="1">
    <source>
        <dbReference type="SAM" id="Coils"/>
    </source>
</evidence>
<dbReference type="PANTHER" id="PTHR13029">
    <property type="match status" value="1"/>
</dbReference>
<dbReference type="PANTHER" id="PTHR13029:SF18">
    <property type="entry name" value="MYELIN REGULATORY FACTOR HOMOLOG 1"/>
    <property type="match status" value="1"/>
</dbReference>
<dbReference type="InterPro" id="IPR051577">
    <property type="entry name" value="MRF-like"/>
</dbReference>
<dbReference type="PROSITE" id="PS51688">
    <property type="entry name" value="ICA"/>
    <property type="match status" value="1"/>
</dbReference>
<reference evidence="4 5" key="1">
    <citation type="journal article" date="2013" name="Int. J. Syst. Evol. Microbiol.">
        <title>Chryseobacterium angstadtii sp. nov., isolated from a newt tank.</title>
        <authorList>
            <person name="Kirk K.E."/>
            <person name="Hoffman J.A."/>
            <person name="Smith K.A."/>
            <person name="Strahan B.L."/>
            <person name="Failor K.C."/>
            <person name="Krebs J.E."/>
            <person name="Gale A.N."/>
            <person name="Do T.D."/>
            <person name="Sontag T.C."/>
            <person name="Batties A.M."/>
            <person name="Mistiszyn K."/>
            <person name="Newman J.D."/>
        </authorList>
    </citation>
    <scope>NUCLEOTIDE SEQUENCE [LARGE SCALE GENOMIC DNA]</scope>
    <source>
        <strain evidence="4 5">KM</strain>
    </source>
</reference>
<feature type="chain" id="PRO_5005288061" description="Peptidase S74 domain-containing protein" evidence="2">
    <location>
        <begin position="21"/>
        <end position="453"/>
    </location>
</feature>
<organism evidence="4 5">
    <name type="scientific">Chryseobacterium angstadtii</name>
    <dbReference type="NCBI Taxonomy" id="558151"/>
    <lineage>
        <taxon>Bacteria</taxon>
        <taxon>Pseudomonadati</taxon>
        <taxon>Bacteroidota</taxon>
        <taxon>Flavobacteriia</taxon>
        <taxon>Flavobacteriales</taxon>
        <taxon>Weeksellaceae</taxon>
        <taxon>Chryseobacterium group</taxon>
        <taxon>Chryseobacterium</taxon>
    </lineage>
</organism>
<dbReference type="InterPro" id="IPR036388">
    <property type="entry name" value="WH-like_DNA-bd_sf"/>
</dbReference>
<dbReference type="GO" id="GO:0045893">
    <property type="term" value="P:positive regulation of DNA-templated transcription"/>
    <property type="evidence" value="ECO:0007669"/>
    <property type="project" value="TreeGrafter"/>
</dbReference>
<keyword evidence="2" id="KW-0732">Signal</keyword>
<dbReference type="Proteomes" id="UP000036261">
    <property type="component" value="Unassembled WGS sequence"/>
</dbReference>
<dbReference type="OrthoDB" id="9808753at2"/>
<evidence type="ECO:0000259" key="3">
    <source>
        <dbReference type="PROSITE" id="PS51688"/>
    </source>
</evidence>
<accession>A0A0J7I122</accession>
<dbReference type="Gene3D" id="1.10.10.10">
    <property type="entry name" value="Winged helix-like DNA-binding domain superfamily/Winged helix DNA-binding domain"/>
    <property type="match status" value="1"/>
</dbReference>
<dbReference type="AlphaFoldDB" id="A0A0J7I122"/>
<evidence type="ECO:0000313" key="5">
    <source>
        <dbReference type="Proteomes" id="UP000036261"/>
    </source>
</evidence>
<dbReference type="EMBL" id="LFND01000007">
    <property type="protein sequence ID" value="KMQ59501.1"/>
    <property type="molecule type" value="Genomic_DNA"/>
</dbReference>
<dbReference type="InterPro" id="IPR030392">
    <property type="entry name" value="S74_ICA"/>
</dbReference>
<dbReference type="RefSeq" id="WP_083997485.1">
    <property type="nucleotide sequence ID" value="NZ_LFND01000007.1"/>
</dbReference>
<feature type="signal peptide" evidence="2">
    <location>
        <begin position="1"/>
        <end position="20"/>
    </location>
</feature>
<sequence>MKRRHYPLLVLMISGSFAFGQVGINTDKPQSTLDVAGNGASAVAKDGIIAPRVTLQQLTAKTAGTYSGSQTGAIVYVTEVTAGTGPSSAQTVEIASTGYYFFDGTLWKKIGGSSASDNIYNTNGTLTGNRVVTQGANTLAFNGNAVNAFSVDGSTFSVDAANNMIGIGTTAPHALLHLDNSVANRKIVLFEQANNDHQYLGFGVNGGLLRYQVDSPGTDHGFFAANGTGASSELMRIKGTGNVGIGTSTPHALLQLDNSVANRKIVLYEQANNDHQYFGFGINGGLLRYQVDGPGTDHVFFAANGAGASNELVRIKGNGNVGIGTASPSQRLHVIGNILASGTITPSDIRIKKDIVDNSYGLKEILALRTINYRYKDEALSKDKKVGFVAQEIKAAMPELVTTANDEMKTLGVNYAEMTVVLTKAVQQQQDMIKKQQVEIDALKAELKEIHKK</sequence>
<feature type="coiled-coil region" evidence="1">
    <location>
        <begin position="426"/>
        <end position="453"/>
    </location>
</feature>
<dbReference type="GO" id="GO:0043565">
    <property type="term" value="F:sequence-specific DNA binding"/>
    <property type="evidence" value="ECO:0007669"/>
    <property type="project" value="TreeGrafter"/>
</dbReference>
<protein>
    <recommendedName>
        <fullName evidence="3">Peptidase S74 domain-containing protein</fullName>
    </recommendedName>
</protein>
<comment type="caution">
    <text evidence="4">The sequence shown here is derived from an EMBL/GenBank/DDBJ whole genome shotgun (WGS) entry which is preliminary data.</text>
</comment>
<dbReference type="STRING" id="558151.ACM46_20655"/>
<keyword evidence="1" id="KW-0175">Coiled coil</keyword>
<dbReference type="GO" id="GO:0016540">
    <property type="term" value="P:protein autoprocessing"/>
    <property type="evidence" value="ECO:0007669"/>
    <property type="project" value="TreeGrafter"/>
</dbReference>
<dbReference type="Pfam" id="PF13884">
    <property type="entry name" value="Peptidase_S74"/>
    <property type="match status" value="1"/>
</dbReference>
<feature type="domain" description="Peptidase S74" evidence="3">
    <location>
        <begin position="347"/>
        <end position="447"/>
    </location>
</feature>
<dbReference type="PATRIC" id="fig|558151.6.peg.4337"/>
<evidence type="ECO:0000256" key="2">
    <source>
        <dbReference type="SAM" id="SignalP"/>
    </source>
</evidence>
<keyword evidence="5" id="KW-1185">Reference proteome</keyword>
<name>A0A0J7I122_9FLAO</name>
<evidence type="ECO:0000313" key="4">
    <source>
        <dbReference type="EMBL" id="KMQ59501.1"/>
    </source>
</evidence>
<dbReference type="GO" id="GO:0003700">
    <property type="term" value="F:DNA-binding transcription factor activity"/>
    <property type="evidence" value="ECO:0007669"/>
    <property type="project" value="TreeGrafter"/>
</dbReference>